<organism evidence="2 3">
    <name type="scientific">Rhizobium gallicum bv. gallicum R602sp</name>
    <dbReference type="NCBI Taxonomy" id="1041138"/>
    <lineage>
        <taxon>Bacteria</taxon>
        <taxon>Pseudomonadati</taxon>
        <taxon>Pseudomonadota</taxon>
        <taxon>Alphaproteobacteria</taxon>
        <taxon>Hyphomicrobiales</taxon>
        <taxon>Rhizobiaceae</taxon>
        <taxon>Rhizobium/Agrobacterium group</taxon>
        <taxon>Rhizobium</taxon>
    </lineage>
</organism>
<dbReference type="AlphaFoldDB" id="A0A0B4X0Q7"/>
<evidence type="ECO:0000256" key="1">
    <source>
        <dbReference type="SAM" id="MobiDB-lite"/>
    </source>
</evidence>
<name>A0A0B4X0Q7_9HYPH</name>
<dbReference type="KEGG" id="rga:RGR602_CH02166"/>
<dbReference type="RefSeq" id="WP_082046521.1">
    <property type="nucleotide sequence ID" value="NZ_CP006877.1"/>
</dbReference>
<feature type="region of interest" description="Disordered" evidence="1">
    <location>
        <begin position="1"/>
        <end position="63"/>
    </location>
</feature>
<dbReference type="EMBL" id="CP006877">
    <property type="protein sequence ID" value="AJD41494.1"/>
    <property type="molecule type" value="Genomic_DNA"/>
</dbReference>
<evidence type="ECO:0000313" key="2">
    <source>
        <dbReference type="EMBL" id="AJD41494.1"/>
    </source>
</evidence>
<feature type="compositionally biased region" description="Polar residues" evidence="1">
    <location>
        <begin position="1"/>
        <end position="10"/>
    </location>
</feature>
<reference evidence="2 3" key="1">
    <citation type="submission" date="2013-11" db="EMBL/GenBank/DDBJ databases">
        <title>Complete genome sequence of Rhizobium gallicum bv. gallicum R602.</title>
        <authorList>
            <person name="Bustos P."/>
            <person name="Santamaria R.I."/>
            <person name="Lozano L."/>
            <person name="Acosta J.L."/>
            <person name="Ormeno-Orrillo E."/>
            <person name="Rogel M.A."/>
            <person name="Romero D."/>
            <person name="Cevallos M.A."/>
            <person name="Martinez-Romero E."/>
            <person name="Gonzalez V."/>
        </authorList>
    </citation>
    <scope>NUCLEOTIDE SEQUENCE [LARGE SCALE GENOMIC DNA]</scope>
    <source>
        <strain evidence="2 3">R602</strain>
    </source>
</reference>
<evidence type="ECO:0000313" key="3">
    <source>
        <dbReference type="Proteomes" id="UP000031368"/>
    </source>
</evidence>
<protein>
    <submittedName>
        <fullName evidence="2">Uncharacterized protein</fullName>
    </submittedName>
</protein>
<sequence>MPQDVPNSTEPPRGPTPLPDAPDRVQEKPPLKPAHDPSDDENPNDPSPLDPALLPIGDPAGAA</sequence>
<gene>
    <name evidence="2" type="ORF">RGR602_CH02166</name>
</gene>
<dbReference type="HOGENOM" id="CLU_150041_1_0_5"/>
<dbReference type="Proteomes" id="UP000031368">
    <property type="component" value="Chromosome"/>
</dbReference>
<feature type="compositionally biased region" description="Basic and acidic residues" evidence="1">
    <location>
        <begin position="21"/>
        <end position="37"/>
    </location>
</feature>
<proteinExistence type="predicted"/>
<accession>A0A0B4X0Q7</accession>
<keyword evidence="3" id="KW-1185">Reference proteome</keyword>